<dbReference type="EMBL" id="BAAAUD010000020">
    <property type="protein sequence ID" value="GAA2935031.1"/>
    <property type="molecule type" value="Genomic_DNA"/>
</dbReference>
<reference evidence="2 3" key="1">
    <citation type="journal article" date="2019" name="Int. J. Syst. Evol. Microbiol.">
        <title>The Global Catalogue of Microorganisms (GCM) 10K type strain sequencing project: providing services to taxonomists for standard genome sequencing and annotation.</title>
        <authorList>
            <consortium name="The Broad Institute Genomics Platform"/>
            <consortium name="The Broad Institute Genome Sequencing Center for Infectious Disease"/>
            <person name="Wu L."/>
            <person name="Ma J."/>
        </authorList>
    </citation>
    <scope>NUCLEOTIDE SEQUENCE [LARGE SCALE GENOMIC DNA]</scope>
    <source>
        <strain evidence="2 3">JCM 9088</strain>
    </source>
</reference>
<sequence>MPYSYERRPPPVAGVNGAAPAARDHLPEDASTMTNTSPRMLRGLTTAFLAAAAALAGPATATATAQPAAAEAAAMDFTEVHVWATGVNVRNAASGAPFEQCKTFPSRQNCQVVATVSQTTVTAYCQKRGELINDSGYSSRWWTYLESPSRQWGWVNNVYITGDEHLAHVSDCPF</sequence>
<accession>A0ABN3X1U9</accession>
<evidence type="ECO:0000256" key="1">
    <source>
        <dbReference type="SAM" id="MobiDB-lite"/>
    </source>
</evidence>
<evidence type="ECO:0008006" key="4">
    <source>
        <dbReference type="Google" id="ProtNLM"/>
    </source>
</evidence>
<name>A0ABN3X1U9_9ACTN</name>
<evidence type="ECO:0000313" key="3">
    <source>
        <dbReference type="Proteomes" id="UP001500403"/>
    </source>
</evidence>
<organism evidence="2 3">
    <name type="scientific">Streptomyces enissocaesilis</name>
    <dbReference type="NCBI Taxonomy" id="332589"/>
    <lineage>
        <taxon>Bacteria</taxon>
        <taxon>Bacillati</taxon>
        <taxon>Actinomycetota</taxon>
        <taxon>Actinomycetes</taxon>
        <taxon>Kitasatosporales</taxon>
        <taxon>Streptomycetaceae</taxon>
        <taxon>Streptomyces</taxon>
        <taxon>Streptomyces rochei group</taxon>
    </lineage>
</organism>
<keyword evidence="3" id="KW-1185">Reference proteome</keyword>
<feature type="region of interest" description="Disordered" evidence="1">
    <location>
        <begin position="1"/>
        <end position="37"/>
    </location>
</feature>
<evidence type="ECO:0000313" key="2">
    <source>
        <dbReference type="EMBL" id="GAA2935031.1"/>
    </source>
</evidence>
<protein>
    <recommendedName>
        <fullName evidence="4">SH3 domain-containing protein</fullName>
    </recommendedName>
</protein>
<dbReference type="Proteomes" id="UP001500403">
    <property type="component" value="Unassembled WGS sequence"/>
</dbReference>
<comment type="caution">
    <text evidence="2">The sequence shown here is derived from an EMBL/GenBank/DDBJ whole genome shotgun (WGS) entry which is preliminary data.</text>
</comment>
<gene>
    <name evidence="2" type="ORF">GCM10010446_19950</name>
</gene>
<proteinExistence type="predicted"/>